<dbReference type="InterPro" id="IPR051681">
    <property type="entry name" value="Ser/Thr_Kinases-Pseudokinases"/>
</dbReference>
<proteinExistence type="predicted"/>
<evidence type="ECO:0000259" key="2">
    <source>
        <dbReference type="PROSITE" id="PS50011"/>
    </source>
</evidence>
<keyword evidence="3" id="KW-0808">Transferase</keyword>
<feature type="domain" description="Protein kinase" evidence="2">
    <location>
        <begin position="135"/>
        <end position="409"/>
    </location>
</feature>
<name>A0A2I1GJR9_9GLOM</name>
<dbReference type="SUPFAM" id="SSF56112">
    <property type="entry name" value="Protein kinase-like (PK-like)"/>
    <property type="match status" value="1"/>
</dbReference>
<feature type="region of interest" description="Disordered" evidence="1">
    <location>
        <begin position="455"/>
        <end position="495"/>
    </location>
</feature>
<accession>A0A2I1GJR9</accession>
<evidence type="ECO:0000313" key="3">
    <source>
        <dbReference type="EMBL" id="PKY46882.1"/>
    </source>
</evidence>
<dbReference type="InterPro" id="IPR000719">
    <property type="entry name" value="Prot_kinase_dom"/>
</dbReference>
<keyword evidence="4" id="KW-1185">Reference proteome</keyword>
<reference evidence="3 4" key="1">
    <citation type="submission" date="2015-10" db="EMBL/GenBank/DDBJ databases">
        <title>Genome analyses suggest a sexual origin of heterokaryosis in a supposedly ancient asexual fungus.</title>
        <authorList>
            <person name="Ropars J."/>
            <person name="Sedzielewska K."/>
            <person name="Noel J."/>
            <person name="Charron P."/>
            <person name="Farinelli L."/>
            <person name="Marton T."/>
            <person name="Kruger M."/>
            <person name="Pelin A."/>
            <person name="Brachmann A."/>
            <person name="Corradi N."/>
        </authorList>
    </citation>
    <scope>NUCLEOTIDE SEQUENCE [LARGE SCALE GENOMIC DNA]</scope>
    <source>
        <strain evidence="3 4">A4</strain>
    </source>
</reference>
<dbReference type="Proteomes" id="UP000234323">
    <property type="component" value="Unassembled WGS sequence"/>
</dbReference>
<dbReference type="InterPro" id="IPR001245">
    <property type="entry name" value="Ser-Thr/Tyr_kinase_cat_dom"/>
</dbReference>
<organism evidence="3 4">
    <name type="scientific">Rhizophagus irregularis</name>
    <dbReference type="NCBI Taxonomy" id="588596"/>
    <lineage>
        <taxon>Eukaryota</taxon>
        <taxon>Fungi</taxon>
        <taxon>Fungi incertae sedis</taxon>
        <taxon>Mucoromycota</taxon>
        <taxon>Glomeromycotina</taxon>
        <taxon>Glomeromycetes</taxon>
        <taxon>Glomerales</taxon>
        <taxon>Glomeraceae</taxon>
        <taxon>Rhizophagus</taxon>
    </lineage>
</organism>
<dbReference type="EMBL" id="LLXI01000494">
    <property type="protein sequence ID" value="PKY46882.1"/>
    <property type="molecule type" value="Genomic_DNA"/>
</dbReference>
<evidence type="ECO:0000256" key="1">
    <source>
        <dbReference type="SAM" id="MobiDB-lite"/>
    </source>
</evidence>
<comment type="caution">
    <text evidence="3">The sequence shown here is derived from an EMBL/GenBank/DDBJ whole genome shotgun (WGS) entry which is preliminary data.</text>
</comment>
<dbReference type="Gene3D" id="1.10.510.10">
    <property type="entry name" value="Transferase(Phosphotransferase) domain 1"/>
    <property type="match status" value="1"/>
</dbReference>
<dbReference type="VEuPathDB" id="FungiDB:RhiirA1_454758"/>
<protein>
    <submittedName>
        <fullName evidence="3">Kinase-like protein</fullName>
    </submittedName>
</protein>
<sequence>MSTISKVQAALNRSKALIDYNICNNIHKRYEFRKQTLLVDSSLTGDEKTEAIKIISENYDREKISRNKGTKRICENCNQECFATLYCEYCIRNYLKTKFSNWTSGNDDIDNLIQQCQMETLRPNVVIEWIPYNKLQNIKYLTKGGFSEIYTAKWIDGRYEVWNSKEQKLKRSDHNVNIVLKRLENVESANNNWFEEAKSHLTISNKDAYFVQCYGLTQDPLNKDYMLVMGKLNIDLRKYLQQNHNQLTWKVRIFIAHRMIEAIYNIHRKNIIHRDLHSGNILHSRRTDKWYISDLGFCGPADKPTTSIYGNLPYIAPEVISGKQTTKASDIYSVAMLMWEISSGQPPFVNYEHDYNLAMNIINGIRPKLLPGTPLEYKNLIVQCWDADPLKRPKTNALLKKMDEIHLSYQSMANESFQPNITNNFESGFTNTCNKLFASKIHQFENFPEPRNATEEEQEEFHSKPHDFHIPDNIDDFDKSNTNQKSSSTSTISNNFEGDNKDLLTKFNELQINSEIDTQNNFIKDETMQQQIKTYHSIDISDEDEICNNPNFHSEEQDEFEIPNAPYESFQSDTIKEQVIQMHVADYLLSF</sequence>
<gene>
    <name evidence="3" type="ORF">RhiirA4_461883</name>
</gene>
<dbReference type="AlphaFoldDB" id="A0A2I1GJR9"/>
<dbReference type="VEuPathDB" id="FungiDB:RhiirFUN_022973"/>
<dbReference type="GO" id="GO:0005524">
    <property type="term" value="F:ATP binding"/>
    <property type="evidence" value="ECO:0007669"/>
    <property type="project" value="InterPro"/>
</dbReference>
<feature type="compositionally biased region" description="Low complexity" evidence="1">
    <location>
        <begin position="480"/>
        <end position="495"/>
    </location>
</feature>
<dbReference type="PROSITE" id="PS50011">
    <property type="entry name" value="PROTEIN_KINASE_DOM"/>
    <property type="match status" value="1"/>
</dbReference>
<dbReference type="Pfam" id="PF07714">
    <property type="entry name" value="PK_Tyr_Ser-Thr"/>
    <property type="match status" value="1"/>
</dbReference>
<dbReference type="GO" id="GO:0004674">
    <property type="term" value="F:protein serine/threonine kinase activity"/>
    <property type="evidence" value="ECO:0007669"/>
    <property type="project" value="TreeGrafter"/>
</dbReference>
<evidence type="ECO:0000313" key="4">
    <source>
        <dbReference type="Proteomes" id="UP000234323"/>
    </source>
</evidence>
<keyword evidence="3" id="KW-0418">Kinase</keyword>
<dbReference type="PANTHER" id="PTHR44329">
    <property type="entry name" value="SERINE/THREONINE-PROTEIN KINASE TNNI3K-RELATED"/>
    <property type="match status" value="1"/>
</dbReference>
<dbReference type="InterPro" id="IPR011009">
    <property type="entry name" value="Kinase-like_dom_sf"/>
</dbReference>
<feature type="compositionally biased region" description="Basic and acidic residues" evidence="1">
    <location>
        <begin position="460"/>
        <end position="479"/>
    </location>
</feature>
<dbReference type="VEuPathDB" id="FungiDB:FUN_017633"/>